<dbReference type="InterPro" id="IPR018061">
    <property type="entry name" value="Retropepsins"/>
</dbReference>
<dbReference type="Proteomes" id="UP000078561">
    <property type="component" value="Unassembled WGS sequence"/>
</dbReference>
<dbReference type="CDD" id="cd00303">
    <property type="entry name" value="retropepsin_like"/>
    <property type="match status" value="1"/>
</dbReference>
<reference evidence="4" key="1">
    <citation type="submission" date="2016-04" db="EMBL/GenBank/DDBJ databases">
        <authorList>
            <person name="Evans L.H."/>
            <person name="Alamgir A."/>
            <person name="Owens N."/>
            <person name="Weber N.D."/>
            <person name="Virtaneva K."/>
            <person name="Barbian K."/>
            <person name="Babar A."/>
            <person name="Rosenke K."/>
        </authorList>
    </citation>
    <scope>NUCLEOTIDE SEQUENCE [LARGE SCALE GENOMIC DNA]</scope>
    <source>
        <strain evidence="4">CBS 101.48</strain>
    </source>
</reference>
<dbReference type="OMA" id="TKNHEDE"/>
<keyword evidence="1" id="KW-0378">Hydrolase</keyword>
<dbReference type="Gene3D" id="2.40.70.10">
    <property type="entry name" value="Acid Proteases"/>
    <property type="match status" value="1"/>
</dbReference>
<dbReference type="AlphaFoldDB" id="A0A168S2K9"/>
<dbReference type="SUPFAM" id="SSF50630">
    <property type="entry name" value="Acid proteases"/>
    <property type="match status" value="1"/>
</dbReference>
<keyword evidence="5" id="KW-1185">Reference proteome</keyword>
<dbReference type="Pfam" id="PF00077">
    <property type="entry name" value="RVP"/>
    <property type="match status" value="1"/>
</dbReference>
<dbReference type="PROSITE" id="PS50175">
    <property type="entry name" value="ASP_PROT_RETROV"/>
    <property type="match status" value="1"/>
</dbReference>
<feature type="non-terminal residue" evidence="4">
    <location>
        <position position="446"/>
    </location>
</feature>
<evidence type="ECO:0000259" key="3">
    <source>
        <dbReference type="PROSITE" id="PS50175"/>
    </source>
</evidence>
<dbReference type="GO" id="GO:0004190">
    <property type="term" value="F:aspartic-type endopeptidase activity"/>
    <property type="evidence" value="ECO:0007669"/>
    <property type="project" value="InterPro"/>
</dbReference>
<evidence type="ECO:0000313" key="4">
    <source>
        <dbReference type="EMBL" id="SAM07717.1"/>
    </source>
</evidence>
<dbReference type="EMBL" id="LT554761">
    <property type="protein sequence ID" value="SAM07717.1"/>
    <property type="molecule type" value="Genomic_DNA"/>
</dbReference>
<gene>
    <name evidence="4" type="primary">ABSGL_13360.1 scaffold 13664</name>
</gene>
<dbReference type="GO" id="GO:0006508">
    <property type="term" value="P:proteolysis"/>
    <property type="evidence" value="ECO:0007669"/>
    <property type="project" value="InterPro"/>
</dbReference>
<accession>A0A168S2K9</accession>
<feature type="domain" description="Peptidase A2" evidence="3">
    <location>
        <begin position="325"/>
        <end position="367"/>
    </location>
</feature>
<feature type="compositionally biased region" description="Polar residues" evidence="2">
    <location>
        <begin position="239"/>
        <end position="248"/>
    </location>
</feature>
<dbReference type="InterPro" id="IPR001995">
    <property type="entry name" value="Peptidase_A2_cat"/>
</dbReference>
<protein>
    <recommendedName>
        <fullName evidence="3">Peptidase A2 domain-containing protein</fullName>
    </recommendedName>
</protein>
<evidence type="ECO:0000256" key="2">
    <source>
        <dbReference type="SAM" id="MobiDB-lite"/>
    </source>
</evidence>
<sequence>MINLLQKQEEKKAKLQLKDIPKLCIKGHESEKGSPQPFASAKHFLRRFELVLSSANLPIDKHWEQWLECAIELEQLPWFQQSLAKKNLTWKEAQHRITMAYDQMEPKLFSGLGLLKLRMTQNETVQDFRLRFQKSLNDAGWTDNYQTAQVCINALPQRLKEFVVNKFFDTKNHEDENASYHKVPTKASQVLNIAMKYNGYSSNNNSNNNMAFSSHMKRPHEPTFAPTKRARQHCELHPHQSSHSTANCWSRPGNEHLRPSRWRGPKQATDTNIRVQAISRVPNDQDMEYTDLRQISEGKTKSASLRSPSNNRLLYTPITIHNKRMMGMLDTGADVSVISHRLVELNRIPFKVNKGTLLLAGANNKINRIGTTHPLLINYNYKTIYHTFEIMHLPDEIDVYLGMDLIPTSGIYIGGLAVQWSDQVTSLKDEIVNDHPPEPNDSPAGT</sequence>
<dbReference type="OrthoDB" id="2290056at2759"/>
<name>A0A168S2K9_ABSGL</name>
<feature type="region of interest" description="Disordered" evidence="2">
    <location>
        <begin position="234"/>
        <end position="272"/>
    </location>
</feature>
<proteinExistence type="predicted"/>
<organism evidence="4">
    <name type="scientific">Absidia glauca</name>
    <name type="common">Pin mould</name>
    <dbReference type="NCBI Taxonomy" id="4829"/>
    <lineage>
        <taxon>Eukaryota</taxon>
        <taxon>Fungi</taxon>
        <taxon>Fungi incertae sedis</taxon>
        <taxon>Mucoromycota</taxon>
        <taxon>Mucoromycotina</taxon>
        <taxon>Mucoromycetes</taxon>
        <taxon>Mucorales</taxon>
        <taxon>Cunninghamellaceae</taxon>
        <taxon>Absidia</taxon>
    </lineage>
</organism>
<evidence type="ECO:0000313" key="5">
    <source>
        <dbReference type="Proteomes" id="UP000078561"/>
    </source>
</evidence>
<dbReference type="InParanoid" id="A0A168S2K9"/>
<dbReference type="InterPro" id="IPR021109">
    <property type="entry name" value="Peptidase_aspartic_dom_sf"/>
</dbReference>
<evidence type="ECO:0000256" key="1">
    <source>
        <dbReference type="ARBA" id="ARBA00022801"/>
    </source>
</evidence>